<keyword evidence="3" id="KW-0378">Hydrolase</keyword>
<proteinExistence type="predicted"/>
<comment type="caution">
    <text evidence="3">The sequence shown here is derived from an EMBL/GenBank/DDBJ whole genome shotgun (WGS) entry which is preliminary data.</text>
</comment>
<evidence type="ECO:0000313" key="4">
    <source>
        <dbReference type="Proteomes" id="UP000823900"/>
    </source>
</evidence>
<evidence type="ECO:0000313" key="3">
    <source>
        <dbReference type="EMBL" id="HJA70801.1"/>
    </source>
</evidence>
<dbReference type="AlphaFoldDB" id="A0A9D2HFQ0"/>
<dbReference type="Proteomes" id="UP000823900">
    <property type="component" value="Unassembled WGS sequence"/>
</dbReference>
<dbReference type="EMBL" id="DWZA01000039">
    <property type="protein sequence ID" value="HJA70801.1"/>
    <property type="molecule type" value="Genomic_DNA"/>
</dbReference>
<evidence type="ECO:0000256" key="1">
    <source>
        <dbReference type="SAM" id="MobiDB-lite"/>
    </source>
</evidence>
<sequence>MKKWLLAGFCFLALAGCGKEKLANDITAPAPIVVSEEETSGSRETGGVRTAEADRPEQAEPVRKEAVKVKGIYLTAPVAGSQARMDEIIEKIGQTELNAVVIDFKDDQGRITCRVDSPVINEIEACQVYIEDMPALMKRLKERGIYTIARIVAFRDPYLAEKKPEWCMELGDGTVFRDSQGLAWIDPYKQEVWEYLAEVGEKAAECGFDEVQFDYIRFCTERGVDAVVFDEEDRQGRSKTDAITQFTSYIYEKLSSKVYVAADVFGGVISSRQDGEAVGQLYAEMAECLDYICPMIYPSHYGNGYFGIEYPDMEPYATVRAALRGSARELGRHRTEGERQAAVRPWLQDFTASYLEHHIEYGKDQIRAQIQAVYDAGYDEWILWNAASQYTWDGLKTAEEAEAEAEAIAQSRAALSEEERETAGFAAGEPETSGPPPELPEMPELPEYVEPAGGQESEEEESVGVVIPQMRME</sequence>
<feature type="region of interest" description="Disordered" evidence="1">
    <location>
        <begin position="34"/>
        <end position="61"/>
    </location>
</feature>
<reference evidence="3" key="2">
    <citation type="submission" date="2021-04" db="EMBL/GenBank/DDBJ databases">
        <authorList>
            <person name="Gilroy R."/>
        </authorList>
    </citation>
    <scope>NUCLEOTIDE SEQUENCE</scope>
    <source>
        <strain evidence="3">CHK178-16964</strain>
    </source>
</reference>
<dbReference type="SUPFAM" id="SSF51445">
    <property type="entry name" value="(Trans)glycosidases"/>
    <property type="match status" value="1"/>
</dbReference>
<dbReference type="InterPro" id="IPR017853">
    <property type="entry name" value="GH"/>
</dbReference>
<feature type="domain" description="DUF4015" evidence="2">
    <location>
        <begin position="71"/>
        <end position="390"/>
    </location>
</feature>
<organism evidence="3 4">
    <name type="scientific">Candidatus Lachnoclostridium stercoravium</name>
    <dbReference type="NCBI Taxonomy" id="2838633"/>
    <lineage>
        <taxon>Bacteria</taxon>
        <taxon>Bacillati</taxon>
        <taxon>Bacillota</taxon>
        <taxon>Clostridia</taxon>
        <taxon>Lachnospirales</taxon>
        <taxon>Lachnospiraceae</taxon>
    </lineage>
</organism>
<reference evidence="3" key="1">
    <citation type="journal article" date="2021" name="PeerJ">
        <title>Extensive microbial diversity within the chicken gut microbiome revealed by metagenomics and culture.</title>
        <authorList>
            <person name="Gilroy R."/>
            <person name="Ravi A."/>
            <person name="Getino M."/>
            <person name="Pursley I."/>
            <person name="Horton D.L."/>
            <person name="Alikhan N.F."/>
            <person name="Baker D."/>
            <person name="Gharbi K."/>
            <person name="Hall N."/>
            <person name="Watson M."/>
            <person name="Adriaenssens E.M."/>
            <person name="Foster-Nyarko E."/>
            <person name="Jarju S."/>
            <person name="Secka A."/>
            <person name="Antonio M."/>
            <person name="Oren A."/>
            <person name="Chaudhuri R.R."/>
            <person name="La Ragione R."/>
            <person name="Hildebrand F."/>
            <person name="Pallen M.J."/>
        </authorList>
    </citation>
    <scope>NUCLEOTIDE SEQUENCE</scope>
    <source>
        <strain evidence="3">CHK178-16964</strain>
    </source>
</reference>
<evidence type="ECO:0000259" key="2">
    <source>
        <dbReference type="Pfam" id="PF13200"/>
    </source>
</evidence>
<dbReference type="GO" id="GO:0016787">
    <property type="term" value="F:hydrolase activity"/>
    <property type="evidence" value="ECO:0007669"/>
    <property type="project" value="UniProtKB-KW"/>
</dbReference>
<feature type="region of interest" description="Disordered" evidence="1">
    <location>
        <begin position="408"/>
        <end position="473"/>
    </location>
</feature>
<accession>A0A9D2HFQ0</accession>
<gene>
    <name evidence="3" type="ORF">IAA07_04370</name>
</gene>
<dbReference type="Pfam" id="PF13200">
    <property type="entry name" value="DUF4015"/>
    <property type="match status" value="1"/>
</dbReference>
<dbReference type="PROSITE" id="PS51257">
    <property type="entry name" value="PROKAR_LIPOPROTEIN"/>
    <property type="match status" value="1"/>
</dbReference>
<dbReference type="InterPro" id="IPR025275">
    <property type="entry name" value="DUF4015"/>
</dbReference>
<feature type="compositionally biased region" description="Basic and acidic residues" evidence="1">
    <location>
        <begin position="51"/>
        <end position="61"/>
    </location>
</feature>
<protein>
    <submittedName>
        <fullName evidence="3">Glycoside hydrolase</fullName>
    </submittedName>
</protein>
<dbReference type="Gene3D" id="3.20.20.80">
    <property type="entry name" value="Glycosidases"/>
    <property type="match status" value="1"/>
</dbReference>
<name>A0A9D2HFQ0_9FIRM</name>
<feature type="compositionally biased region" description="Low complexity" evidence="1">
    <location>
        <begin position="445"/>
        <end position="455"/>
    </location>
</feature>